<reference evidence="2 3" key="1">
    <citation type="journal article" date="2019" name="Nat. Ecol. Evol.">
        <title>Megaphylogeny resolves global patterns of mushroom evolution.</title>
        <authorList>
            <person name="Varga T."/>
            <person name="Krizsan K."/>
            <person name="Foldi C."/>
            <person name="Dima B."/>
            <person name="Sanchez-Garcia M."/>
            <person name="Sanchez-Ramirez S."/>
            <person name="Szollosi G.J."/>
            <person name="Szarkandi J.G."/>
            <person name="Papp V."/>
            <person name="Albert L."/>
            <person name="Andreopoulos W."/>
            <person name="Angelini C."/>
            <person name="Antonin V."/>
            <person name="Barry K.W."/>
            <person name="Bougher N.L."/>
            <person name="Buchanan P."/>
            <person name="Buyck B."/>
            <person name="Bense V."/>
            <person name="Catcheside P."/>
            <person name="Chovatia M."/>
            <person name="Cooper J."/>
            <person name="Damon W."/>
            <person name="Desjardin D."/>
            <person name="Finy P."/>
            <person name="Geml J."/>
            <person name="Haridas S."/>
            <person name="Hughes K."/>
            <person name="Justo A."/>
            <person name="Karasinski D."/>
            <person name="Kautmanova I."/>
            <person name="Kiss B."/>
            <person name="Kocsube S."/>
            <person name="Kotiranta H."/>
            <person name="LaButti K.M."/>
            <person name="Lechner B.E."/>
            <person name="Liimatainen K."/>
            <person name="Lipzen A."/>
            <person name="Lukacs Z."/>
            <person name="Mihaltcheva S."/>
            <person name="Morgado L.N."/>
            <person name="Niskanen T."/>
            <person name="Noordeloos M.E."/>
            <person name="Ohm R.A."/>
            <person name="Ortiz-Santana B."/>
            <person name="Ovrebo C."/>
            <person name="Racz N."/>
            <person name="Riley R."/>
            <person name="Savchenko A."/>
            <person name="Shiryaev A."/>
            <person name="Soop K."/>
            <person name="Spirin V."/>
            <person name="Szebenyi C."/>
            <person name="Tomsovsky M."/>
            <person name="Tulloss R.E."/>
            <person name="Uehling J."/>
            <person name="Grigoriev I.V."/>
            <person name="Vagvolgyi C."/>
            <person name="Papp T."/>
            <person name="Martin F.M."/>
            <person name="Miettinen O."/>
            <person name="Hibbett D.S."/>
            <person name="Nagy L.G."/>
        </authorList>
    </citation>
    <scope>NUCLEOTIDE SEQUENCE [LARGE SCALE GENOMIC DNA]</scope>
    <source>
        <strain evidence="2 3">CBS 962.96</strain>
    </source>
</reference>
<organism evidence="2 3">
    <name type="scientific">Dendrothele bispora (strain CBS 962.96)</name>
    <dbReference type="NCBI Taxonomy" id="1314807"/>
    <lineage>
        <taxon>Eukaryota</taxon>
        <taxon>Fungi</taxon>
        <taxon>Dikarya</taxon>
        <taxon>Basidiomycota</taxon>
        <taxon>Agaricomycotina</taxon>
        <taxon>Agaricomycetes</taxon>
        <taxon>Agaricomycetidae</taxon>
        <taxon>Agaricales</taxon>
        <taxon>Agaricales incertae sedis</taxon>
        <taxon>Dendrothele</taxon>
    </lineage>
</organism>
<accession>A0A4S8LI99</accession>
<proteinExistence type="predicted"/>
<evidence type="ECO:0000313" key="2">
    <source>
        <dbReference type="EMBL" id="THU88876.1"/>
    </source>
</evidence>
<keyword evidence="3" id="KW-1185">Reference proteome</keyword>
<evidence type="ECO:0000256" key="1">
    <source>
        <dbReference type="SAM" id="MobiDB-lite"/>
    </source>
</evidence>
<feature type="compositionally biased region" description="Acidic residues" evidence="1">
    <location>
        <begin position="264"/>
        <end position="290"/>
    </location>
</feature>
<sequence length="321" mass="37559">MDPSNPTSFFYRAQHLVFRGSTINNIGGDFHQNISVSEHEEFFTVSNLQQLRPFDRSREGYYTAVLYNRALNSLPVVIRRFNRKEDRDRLMILLERFGWTPFVMKKFWALTINGDPCLVVDSAPVYTWQEAVQGNLIEDTQYLQTYHAWTNLQKRSWIRYGDKEDMGVQTLQLFSIEGSIVLDPEKLELDNQIRPKKDIVHQELRMVMSDQWGTVWVDELMRSTVYRMEKKIGPFNGWMWDLSVFKGLLKGLDQDKNLYQDDEDRFEDFSDPSDDDTDNEELATDFDMDVDSPIIPPKPAHLQTAVPFLLTESDDAMDVDD</sequence>
<dbReference type="Proteomes" id="UP000297245">
    <property type="component" value="Unassembled WGS sequence"/>
</dbReference>
<evidence type="ECO:0000313" key="3">
    <source>
        <dbReference type="Proteomes" id="UP000297245"/>
    </source>
</evidence>
<feature type="region of interest" description="Disordered" evidence="1">
    <location>
        <begin position="264"/>
        <end position="299"/>
    </location>
</feature>
<dbReference type="OrthoDB" id="429813at2759"/>
<name>A0A4S8LI99_DENBC</name>
<dbReference type="AlphaFoldDB" id="A0A4S8LI99"/>
<protein>
    <submittedName>
        <fullName evidence="2">Uncharacterized protein</fullName>
    </submittedName>
</protein>
<gene>
    <name evidence="2" type="ORF">K435DRAFT_803189</name>
</gene>
<dbReference type="EMBL" id="ML179391">
    <property type="protein sequence ID" value="THU88876.1"/>
    <property type="molecule type" value="Genomic_DNA"/>
</dbReference>